<feature type="compositionally biased region" description="Basic residues" evidence="12">
    <location>
        <begin position="1241"/>
        <end position="1254"/>
    </location>
</feature>
<evidence type="ECO:0000256" key="9">
    <source>
        <dbReference type="ARBA" id="ARBA00023157"/>
    </source>
</evidence>
<feature type="disulfide bond" evidence="11">
    <location>
        <begin position="873"/>
        <end position="882"/>
    </location>
</feature>
<dbReference type="InterPro" id="IPR001881">
    <property type="entry name" value="EGF-like_Ca-bd_dom"/>
</dbReference>
<dbReference type="GO" id="GO:0044331">
    <property type="term" value="P:cell-cell adhesion mediated by cadherin"/>
    <property type="evidence" value="ECO:0007669"/>
    <property type="project" value="TreeGrafter"/>
</dbReference>
<dbReference type="PROSITE" id="PS50026">
    <property type="entry name" value="EGF_3"/>
    <property type="match status" value="3"/>
</dbReference>
<dbReference type="GO" id="GO:0005912">
    <property type="term" value="C:adherens junction"/>
    <property type="evidence" value="ECO:0007669"/>
    <property type="project" value="TreeGrafter"/>
</dbReference>
<dbReference type="Gene3D" id="2.60.120.200">
    <property type="match status" value="1"/>
</dbReference>
<evidence type="ECO:0000259" key="14">
    <source>
        <dbReference type="PROSITE" id="PS50025"/>
    </source>
</evidence>
<keyword evidence="9 11" id="KW-1015">Disulfide bond</keyword>
<evidence type="ECO:0000256" key="5">
    <source>
        <dbReference type="ARBA" id="ARBA00022737"/>
    </source>
</evidence>
<feature type="domain" description="Laminin G" evidence="14">
    <location>
        <begin position="670"/>
        <end position="838"/>
    </location>
</feature>
<keyword evidence="8 13" id="KW-0472">Membrane</keyword>
<comment type="caution">
    <text evidence="11">Lacks conserved residue(s) required for the propagation of feature annotation.</text>
</comment>
<evidence type="ECO:0000256" key="13">
    <source>
        <dbReference type="SAM" id="Phobius"/>
    </source>
</evidence>
<dbReference type="PROSITE" id="PS50268">
    <property type="entry name" value="CADHERIN_2"/>
    <property type="match status" value="3"/>
</dbReference>
<dbReference type="InterPro" id="IPR000152">
    <property type="entry name" value="EGF-type_Asp/Asn_hydroxyl_site"/>
</dbReference>
<dbReference type="GO" id="GO:0008013">
    <property type="term" value="F:beta-catenin binding"/>
    <property type="evidence" value="ECO:0007669"/>
    <property type="project" value="TreeGrafter"/>
</dbReference>
<feature type="domain" description="EGF-like" evidence="15">
    <location>
        <begin position="930"/>
        <end position="970"/>
    </location>
</feature>
<dbReference type="PROSITE" id="PS01186">
    <property type="entry name" value="EGF_2"/>
    <property type="match status" value="2"/>
</dbReference>
<dbReference type="Gene3D" id="2.60.40.60">
    <property type="entry name" value="Cadherins"/>
    <property type="match status" value="3"/>
</dbReference>
<dbReference type="Pfam" id="PF00028">
    <property type="entry name" value="Cadherin"/>
    <property type="match status" value="1"/>
</dbReference>
<feature type="domain" description="EGF-like" evidence="15">
    <location>
        <begin position="843"/>
        <end position="883"/>
    </location>
</feature>
<feature type="disulfide bond" evidence="11">
    <location>
        <begin position="898"/>
        <end position="915"/>
    </location>
</feature>
<keyword evidence="2 11" id="KW-0245">EGF-like domain</keyword>
<keyword evidence="17" id="KW-1185">Reference proteome</keyword>
<feature type="region of interest" description="Disordered" evidence="12">
    <location>
        <begin position="1232"/>
        <end position="1254"/>
    </location>
</feature>
<evidence type="ECO:0000256" key="1">
    <source>
        <dbReference type="ARBA" id="ARBA00004167"/>
    </source>
</evidence>
<evidence type="ECO:0000259" key="16">
    <source>
        <dbReference type="PROSITE" id="PS50268"/>
    </source>
</evidence>
<dbReference type="Gene3D" id="2.10.25.10">
    <property type="entry name" value="Laminin"/>
    <property type="match status" value="3"/>
</dbReference>
<dbReference type="InterPro" id="IPR000742">
    <property type="entry name" value="EGF"/>
</dbReference>
<dbReference type="GO" id="GO:0000902">
    <property type="term" value="P:cell morphogenesis"/>
    <property type="evidence" value="ECO:0007669"/>
    <property type="project" value="TreeGrafter"/>
</dbReference>
<dbReference type="Proteomes" id="UP000095280">
    <property type="component" value="Unplaced"/>
</dbReference>
<dbReference type="CDD" id="cd11304">
    <property type="entry name" value="Cadherin_repeat"/>
    <property type="match status" value="3"/>
</dbReference>
<dbReference type="PRINTS" id="PR00205">
    <property type="entry name" value="CADHERIN"/>
</dbReference>
<organism evidence="17 18">
    <name type="scientific">Macrostomum lignano</name>
    <dbReference type="NCBI Taxonomy" id="282301"/>
    <lineage>
        <taxon>Eukaryota</taxon>
        <taxon>Metazoa</taxon>
        <taxon>Spiralia</taxon>
        <taxon>Lophotrochozoa</taxon>
        <taxon>Platyhelminthes</taxon>
        <taxon>Rhabditophora</taxon>
        <taxon>Macrostomorpha</taxon>
        <taxon>Macrostomida</taxon>
        <taxon>Macrostomidae</taxon>
        <taxon>Macrostomum</taxon>
    </lineage>
</organism>
<sequence>ANGHVTYSIEDSPAPLDTVADPEAARAAAAASKNFRVDPRTGVISLRPGHRLDRETKPVHLIPLVARDAGRPVGLSASLTLSLSLMDVNDNPPRFANASLEASLSELTPVGHRVLRLHADSADSGPTRRFATACWTMTASSALTLSRTMSSAREYHLTIRAFDTSSRPLSATAVVTVRVLDENDNAPQFPPGGFNVTAKENADPGTRLPVDIAATDADSGDNGRLAYQIRAGDPDGMFSLDSASGRFYARRRLDRETQELYSLTVTAADHGRPPFTATTTVRVTVLDQNDCSPQFDRPDYLFIAQVDDSGNITQQPYLEDTDPEDPTASLIRVTDCDAPPNGGPFVWSVVEGNSMKFAVSSGRLRISEAFPQPLGGTSLRRCGSAQASIRTVRTQSAPPRVLPQNLTTVFAEPPAPGLRLGGVTLAGGRQLEDSNVRLRLASHADRFKLGRAGDLLVSNGNLAASRTDYRLRVRAETLNGLRSAQELRLRLVMATEDMTRNAVCLRVSNESGFSFVFSGLESVTREAISQQLRIDSDDAFVLGLQSASDVKGDVPGSSDDLLVVVAAYDRRDRRYLTRAELTARLSADRLASALGGGGRRVGIAAADAAGLCPLEARLATPPTPAAVRLVTARASFLAPRFHLLPPPATDGCWRGGRLSPAATAQPSMAAVHAQGEARAVWSLDSGLQSLRLQLRTVQTQPGPVLTLRTAGGQREVLQLRLRADGRLSVGSPAAAGAADDSSAELAAAGLPVNDGRWHSAEVRLLRPADGSPTAVQLLVDSIDPQFANLPADSALAARGSHEVAIGRGFNGCLRDMRGPATAPRLRLSGASKGLRPGCSDSLLAAPCAKTPCLHGGACESGSSAGSGAFSCRCPSPYVGARCEVNAEPCASAAAASRCRNGGRCRSGPVLGQAVCDCAGTGFQGDTCETDIDECRSVPPPGPCSGRGVCRNLPGSFHCNCTSGFAGPTCAGLPGDSTDGSASVATASFSPLEVATVAGSALLLVVLAFIVFLCVSCLCRRRSGASGSGGSGRRRKSRGGRNGNCNGNGSPASAYGCELHDPSEAVALVTLASGETRLVPQKELGSLGVGMGPLGSAGPSPTYACYERPRPPSSTAATAIGNGRYPSQLVAESAAGTPTRCLTPRGGGGGYPPRFPQVRLPASSGVGGRAAPCGHGWQCSCWIRRGYHWDTSDWNSAANPPDLIPDHSPYCVYSGPNGLQYFSHGRCNGGVAGSSGLSSPANHHHHHQHHQHHQFLRPANSLLLSASASASVAGSLRGIGGGGGGGGGRCCSRCGGAGGVGGSFESLGSALSSSQQQQQLRAAGRPRRSFCLRLTPTARPKSRLPMPALKWRCCRPRPSPLRPSTTIAAVAAFAASPPALIESPAEDVDDAVAMATAAQPAETAA</sequence>
<dbReference type="FunFam" id="2.60.40.60:FF:000020">
    <property type="entry name" value="Dachsous cadherin-related 1b"/>
    <property type="match status" value="1"/>
</dbReference>
<dbReference type="SMART" id="SM00112">
    <property type="entry name" value="CA"/>
    <property type="match status" value="3"/>
</dbReference>
<dbReference type="PROSITE" id="PS00022">
    <property type="entry name" value="EGF_1"/>
    <property type="match status" value="2"/>
</dbReference>
<feature type="domain" description="Cadherin" evidence="16">
    <location>
        <begin position="190"/>
        <end position="295"/>
    </location>
</feature>
<reference evidence="18" key="1">
    <citation type="submission" date="2016-11" db="UniProtKB">
        <authorList>
            <consortium name="WormBaseParasite"/>
        </authorList>
    </citation>
    <scope>IDENTIFICATION</scope>
</reference>
<dbReference type="InterPro" id="IPR013320">
    <property type="entry name" value="ConA-like_dom_sf"/>
</dbReference>
<dbReference type="GO" id="GO:0016339">
    <property type="term" value="P:calcium-dependent cell-cell adhesion via plasma membrane cell adhesion molecules"/>
    <property type="evidence" value="ECO:0007669"/>
    <property type="project" value="TreeGrafter"/>
</dbReference>
<dbReference type="GO" id="GO:0016477">
    <property type="term" value="P:cell migration"/>
    <property type="evidence" value="ECO:0007669"/>
    <property type="project" value="TreeGrafter"/>
</dbReference>
<dbReference type="PROSITE" id="PS00010">
    <property type="entry name" value="ASX_HYDROXYL"/>
    <property type="match status" value="1"/>
</dbReference>
<proteinExistence type="predicted"/>
<dbReference type="InterPro" id="IPR015919">
    <property type="entry name" value="Cadherin-like_sf"/>
</dbReference>
<keyword evidence="4" id="KW-0732">Signal</keyword>
<dbReference type="InterPro" id="IPR039808">
    <property type="entry name" value="Cadherin"/>
</dbReference>
<dbReference type="SUPFAM" id="SSF57196">
    <property type="entry name" value="EGF/Laminin"/>
    <property type="match status" value="3"/>
</dbReference>
<evidence type="ECO:0000313" key="18">
    <source>
        <dbReference type="WBParaSite" id="maker-uti_cns_0000669-snap-gene-0.3-mRNA-1"/>
    </source>
</evidence>
<evidence type="ECO:0000313" key="17">
    <source>
        <dbReference type="Proteomes" id="UP000095280"/>
    </source>
</evidence>
<dbReference type="GO" id="GO:0016342">
    <property type="term" value="C:catenin complex"/>
    <property type="evidence" value="ECO:0007669"/>
    <property type="project" value="TreeGrafter"/>
</dbReference>
<comment type="subcellular location">
    <subcellularLocation>
        <location evidence="1">Membrane</location>
        <topology evidence="1">Single-pass membrane protein</topology>
    </subcellularLocation>
</comment>
<protein>
    <submittedName>
        <fullName evidence="18">Cadherin domain-containing protein</fullName>
    </submittedName>
</protein>
<evidence type="ECO:0000256" key="12">
    <source>
        <dbReference type="SAM" id="MobiDB-lite"/>
    </source>
</evidence>
<dbReference type="SUPFAM" id="SSF49899">
    <property type="entry name" value="Concanavalin A-like lectins/glucanases"/>
    <property type="match status" value="1"/>
</dbReference>
<dbReference type="PANTHER" id="PTHR24027:SF422">
    <property type="entry name" value="CADHERIN DOMAIN-CONTAINING PROTEIN"/>
    <property type="match status" value="1"/>
</dbReference>
<dbReference type="GO" id="GO:0045296">
    <property type="term" value="F:cadherin binding"/>
    <property type="evidence" value="ECO:0007669"/>
    <property type="project" value="TreeGrafter"/>
</dbReference>
<dbReference type="SMART" id="SM00181">
    <property type="entry name" value="EGF"/>
    <property type="match status" value="3"/>
</dbReference>
<dbReference type="GO" id="GO:0034332">
    <property type="term" value="P:adherens junction organization"/>
    <property type="evidence" value="ECO:0007669"/>
    <property type="project" value="TreeGrafter"/>
</dbReference>
<keyword evidence="5" id="KW-0677">Repeat</keyword>
<dbReference type="InterPro" id="IPR049883">
    <property type="entry name" value="NOTCH1_EGF-like"/>
</dbReference>
<evidence type="ECO:0000256" key="6">
    <source>
        <dbReference type="ARBA" id="ARBA00022837"/>
    </source>
</evidence>
<evidence type="ECO:0000259" key="15">
    <source>
        <dbReference type="PROSITE" id="PS50026"/>
    </source>
</evidence>
<dbReference type="InterPro" id="IPR020894">
    <property type="entry name" value="Cadherin_CS"/>
</dbReference>
<dbReference type="PROSITE" id="PS50025">
    <property type="entry name" value="LAM_G_DOMAIN"/>
    <property type="match status" value="1"/>
</dbReference>
<dbReference type="SMART" id="SM00179">
    <property type="entry name" value="EGF_CA"/>
    <property type="match status" value="3"/>
</dbReference>
<feature type="transmembrane region" description="Helical" evidence="13">
    <location>
        <begin position="996"/>
        <end position="1018"/>
    </location>
</feature>
<dbReference type="InterPro" id="IPR002126">
    <property type="entry name" value="Cadherin-like_dom"/>
</dbReference>
<feature type="region of interest" description="Disordered" evidence="12">
    <location>
        <begin position="1022"/>
        <end position="1046"/>
    </location>
</feature>
<evidence type="ECO:0000256" key="3">
    <source>
        <dbReference type="ARBA" id="ARBA00022692"/>
    </source>
</evidence>
<dbReference type="InterPro" id="IPR018097">
    <property type="entry name" value="EGF_Ca-bd_CS"/>
</dbReference>
<dbReference type="Pfam" id="PF07645">
    <property type="entry name" value="EGF_CA"/>
    <property type="match status" value="1"/>
</dbReference>
<evidence type="ECO:0000256" key="10">
    <source>
        <dbReference type="PROSITE-ProRule" id="PRU00043"/>
    </source>
</evidence>
<feature type="domain" description="EGF-like" evidence="15">
    <location>
        <begin position="885"/>
        <end position="928"/>
    </location>
</feature>
<dbReference type="GO" id="GO:0005509">
    <property type="term" value="F:calcium ion binding"/>
    <property type="evidence" value="ECO:0007669"/>
    <property type="project" value="UniProtKB-UniRule"/>
</dbReference>
<dbReference type="GO" id="GO:0007043">
    <property type="term" value="P:cell-cell junction assembly"/>
    <property type="evidence" value="ECO:0007669"/>
    <property type="project" value="TreeGrafter"/>
</dbReference>
<dbReference type="PANTHER" id="PTHR24027">
    <property type="entry name" value="CADHERIN-23"/>
    <property type="match status" value="1"/>
</dbReference>
<name>A0A1I8G258_9PLAT</name>
<evidence type="ECO:0000256" key="7">
    <source>
        <dbReference type="ARBA" id="ARBA00022989"/>
    </source>
</evidence>
<evidence type="ECO:0000256" key="4">
    <source>
        <dbReference type="ARBA" id="ARBA00022729"/>
    </source>
</evidence>
<dbReference type="CDD" id="cd00054">
    <property type="entry name" value="EGF_CA"/>
    <property type="match status" value="2"/>
</dbReference>
<keyword evidence="6 10" id="KW-0106">Calcium</keyword>
<dbReference type="PROSITE" id="PS01187">
    <property type="entry name" value="EGF_CA"/>
    <property type="match status" value="1"/>
</dbReference>
<keyword evidence="3 13" id="KW-0812">Transmembrane</keyword>
<feature type="domain" description="Cadherin" evidence="16">
    <location>
        <begin position="145"/>
        <end position="189"/>
    </location>
</feature>
<feature type="disulfide bond" evidence="11">
    <location>
        <begin position="960"/>
        <end position="969"/>
    </location>
</feature>
<evidence type="ECO:0000256" key="11">
    <source>
        <dbReference type="PROSITE-ProRule" id="PRU00076"/>
    </source>
</evidence>
<dbReference type="PROSITE" id="PS00232">
    <property type="entry name" value="CADHERIN_1"/>
    <property type="match status" value="2"/>
</dbReference>
<evidence type="ECO:0000256" key="2">
    <source>
        <dbReference type="ARBA" id="ARBA00022536"/>
    </source>
</evidence>
<accession>A0A1I8G258</accession>
<feature type="domain" description="Cadherin" evidence="16">
    <location>
        <begin position="2"/>
        <end position="95"/>
    </location>
</feature>
<dbReference type="WBParaSite" id="maker-uti_cns_0000669-snap-gene-0.3-mRNA-1">
    <property type="protein sequence ID" value="maker-uti_cns_0000669-snap-gene-0.3-mRNA-1"/>
    <property type="gene ID" value="maker-uti_cns_0000669-snap-gene-0.3"/>
</dbReference>
<dbReference type="SUPFAM" id="SSF49313">
    <property type="entry name" value="Cadherin-like"/>
    <property type="match status" value="3"/>
</dbReference>
<evidence type="ECO:0000256" key="8">
    <source>
        <dbReference type="ARBA" id="ARBA00023136"/>
    </source>
</evidence>
<dbReference type="Pfam" id="PF00008">
    <property type="entry name" value="EGF"/>
    <property type="match status" value="1"/>
</dbReference>
<dbReference type="InterPro" id="IPR001791">
    <property type="entry name" value="Laminin_G"/>
</dbReference>
<dbReference type="GO" id="GO:0007156">
    <property type="term" value="P:homophilic cell adhesion via plasma membrane adhesion molecules"/>
    <property type="evidence" value="ECO:0007669"/>
    <property type="project" value="InterPro"/>
</dbReference>
<keyword evidence="7 13" id="KW-1133">Transmembrane helix</keyword>